<organism evidence="1 2">
    <name type="scientific">Methanogenium marinum</name>
    <dbReference type="NCBI Taxonomy" id="348610"/>
    <lineage>
        <taxon>Archaea</taxon>
        <taxon>Methanobacteriati</taxon>
        <taxon>Methanobacteriota</taxon>
        <taxon>Stenosarchaea group</taxon>
        <taxon>Methanomicrobia</taxon>
        <taxon>Methanomicrobiales</taxon>
        <taxon>Methanomicrobiaceae</taxon>
        <taxon>Methanogenium</taxon>
    </lineage>
</organism>
<gene>
    <name evidence="1" type="ORF">L0665_02805</name>
</gene>
<comment type="caution">
    <text evidence="1">The sequence shown here is derived from an EMBL/GenBank/DDBJ whole genome shotgun (WGS) entry which is preliminary data.</text>
</comment>
<evidence type="ECO:0000313" key="1">
    <source>
        <dbReference type="EMBL" id="MDE4907547.1"/>
    </source>
</evidence>
<accession>A0A9Q4KRV2</accession>
<evidence type="ECO:0000313" key="2">
    <source>
        <dbReference type="Proteomes" id="UP001143747"/>
    </source>
</evidence>
<dbReference type="AlphaFoldDB" id="A0A9Q4KRV2"/>
<reference evidence="1" key="1">
    <citation type="submission" date="2022-01" db="EMBL/GenBank/DDBJ databases">
        <title>Draft genome of Methanogenium marinum DSM 15558.</title>
        <authorList>
            <person name="Chen S.-C."/>
            <person name="You Y.-T."/>
        </authorList>
    </citation>
    <scope>NUCLEOTIDE SEQUENCE</scope>
    <source>
        <strain evidence="1">DSM 15558</strain>
    </source>
</reference>
<dbReference type="EMBL" id="JAKELO010000002">
    <property type="protein sequence ID" value="MDE4907547.1"/>
    <property type="molecule type" value="Genomic_DNA"/>
</dbReference>
<name>A0A9Q4KRV2_9EURY</name>
<proteinExistence type="predicted"/>
<dbReference type="RefSeq" id="WP_274924195.1">
    <property type="nucleotide sequence ID" value="NZ_JAKELO010000002.1"/>
</dbReference>
<dbReference type="Proteomes" id="UP001143747">
    <property type="component" value="Unassembled WGS sequence"/>
</dbReference>
<protein>
    <submittedName>
        <fullName evidence="1">Uncharacterized protein</fullName>
    </submittedName>
</protein>
<sequence length="70" mass="7991">MTQKQDSILSDNAGRRYRSYTMNSLDVVLTPGTPSNRIVTAAVALAAWRYRRRLMVLSLAYATLTREKDR</sequence>
<keyword evidence="2" id="KW-1185">Reference proteome</keyword>